<keyword evidence="1" id="KW-0812">Transmembrane</keyword>
<reference evidence="2" key="1">
    <citation type="journal article" date="2013" name="J. Plant Res.">
        <title>Effect of fungi and light on seed germination of three Opuntia species from semiarid lands of central Mexico.</title>
        <authorList>
            <person name="Delgado-Sanchez P."/>
            <person name="Jimenez-Bremont J.F."/>
            <person name="Guerrero-Gonzalez Mde L."/>
            <person name="Flores J."/>
        </authorList>
    </citation>
    <scope>NUCLEOTIDE SEQUENCE</scope>
    <source>
        <tissue evidence="2">Cladode</tissue>
    </source>
</reference>
<dbReference type="EMBL" id="GISG01101612">
    <property type="protein sequence ID" value="MBA4636728.1"/>
    <property type="molecule type" value="Transcribed_RNA"/>
</dbReference>
<name>A0A7C9DEW7_OPUST</name>
<dbReference type="InterPro" id="IPR036259">
    <property type="entry name" value="MFS_trans_sf"/>
</dbReference>
<keyword evidence="1" id="KW-0472">Membrane</keyword>
<dbReference type="Gene3D" id="1.20.1250.20">
    <property type="entry name" value="MFS general substrate transporter like domains"/>
    <property type="match status" value="1"/>
</dbReference>
<organism evidence="2">
    <name type="scientific">Opuntia streptacantha</name>
    <name type="common">Prickly pear cactus</name>
    <name type="synonym">Opuntia cardona</name>
    <dbReference type="NCBI Taxonomy" id="393608"/>
    <lineage>
        <taxon>Eukaryota</taxon>
        <taxon>Viridiplantae</taxon>
        <taxon>Streptophyta</taxon>
        <taxon>Embryophyta</taxon>
        <taxon>Tracheophyta</taxon>
        <taxon>Spermatophyta</taxon>
        <taxon>Magnoliopsida</taxon>
        <taxon>eudicotyledons</taxon>
        <taxon>Gunneridae</taxon>
        <taxon>Pentapetalae</taxon>
        <taxon>Caryophyllales</taxon>
        <taxon>Cactineae</taxon>
        <taxon>Cactaceae</taxon>
        <taxon>Opuntioideae</taxon>
        <taxon>Opuntia</taxon>
    </lineage>
</organism>
<evidence type="ECO:0008006" key="3">
    <source>
        <dbReference type="Google" id="ProtNLM"/>
    </source>
</evidence>
<dbReference type="PANTHER" id="PTHR11654">
    <property type="entry name" value="OLIGOPEPTIDE TRANSPORTER-RELATED"/>
    <property type="match status" value="1"/>
</dbReference>
<sequence length="103" mass="11324">MERKTEDIDEEKESGIKEPLLVKPSSKGSLRTLPFILANEGFERAASSGLEPNMILYLTGAYGLEMATGTNVIFFWSAATNFTPILGAFLADTFAGRFRMIRG</sequence>
<proteinExistence type="predicted"/>
<keyword evidence="1" id="KW-1133">Transmembrane helix</keyword>
<evidence type="ECO:0000256" key="1">
    <source>
        <dbReference type="SAM" id="Phobius"/>
    </source>
</evidence>
<feature type="transmembrane region" description="Helical" evidence="1">
    <location>
        <begin position="73"/>
        <end position="95"/>
    </location>
</feature>
<reference evidence="2" key="2">
    <citation type="submission" date="2020-07" db="EMBL/GenBank/DDBJ databases">
        <authorList>
            <person name="Vera ALvarez R."/>
            <person name="Arias-Moreno D.M."/>
            <person name="Jimenez-Jacinto V."/>
            <person name="Jimenez-Bremont J.F."/>
            <person name="Swaminathan K."/>
            <person name="Moose S.P."/>
            <person name="Guerrero-Gonzalez M.L."/>
            <person name="Marino-Ramirez L."/>
            <person name="Landsman D."/>
            <person name="Rodriguez-Kessler M."/>
            <person name="Delgado-Sanchez P."/>
        </authorList>
    </citation>
    <scope>NUCLEOTIDE SEQUENCE</scope>
    <source>
        <tissue evidence="2">Cladode</tissue>
    </source>
</reference>
<dbReference type="AlphaFoldDB" id="A0A7C9DEW7"/>
<evidence type="ECO:0000313" key="2">
    <source>
        <dbReference type="EMBL" id="MBA4636728.1"/>
    </source>
</evidence>
<accession>A0A7C9DEW7</accession>
<protein>
    <recommendedName>
        <fullName evidence="3">Proton-dependent oligopeptide transporter family</fullName>
    </recommendedName>
</protein>